<dbReference type="Pfam" id="PF01812">
    <property type="entry name" value="5-FTHF_cyc-lig"/>
    <property type="match status" value="1"/>
</dbReference>
<feature type="binding site" evidence="4">
    <location>
        <begin position="133"/>
        <end position="141"/>
    </location>
    <ligand>
        <name>ATP</name>
        <dbReference type="ChEBI" id="CHEBI:30616"/>
    </ligand>
</feature>
<dbReference type="InterPro" id="IPR037171">
    <property type="entry name" value="NagB/RpiA_transferase-like"/>
</dbReference>
<feature type="binding site" evidence="4">
    <location>
        <begin position="4"/>
        <end position="8"/>
    </location>
    <ligand>
        <name>ATP</name>
        <dbReference type="ChEBI" id="CHEBI:30616"/>
    </ligand>
</feature>
<comment type="catalytic activity">
    <reaction evidence="5">
        <text>(6S)-5-formyl-5,6,7,8-tetrahydrofolate + ATP = (6R)-5,10-methenyltetrahydrofolate + ADP + phosphate</text>
        <dbReference type="Rhea" id="RHEA:10488"/>
        <dbReference type="ChEBI" id="CHEBI:30616"/>
        <dbReference type="ChEBI" id="CHEBI:43474"/>
        <dbReference type="ChEBI" id="CHEBI:57455"/>
        <dbReference type="ChEBI" id="CHEBI:57457"/>
        <dbReference type="ChEBI" id="CHEBI:456216"/>
        <dbReference type="EC" id="6.3.3.2"/>
    </reaction>
</comment>
<accession>B8CXD5</accession>
<keyword evidence="6" id="KW-0436">Ligase</keyword>
<feature type="binding site" evidence="4">
    <location>
        <position position="55"/>
    </location>
    <ligand>
        <name>substrate</name>
    </ligand>
</feature>
<dbReference type="Proteomes" id="UP000000719">
    <property type="component" value="Chromosome"/>
</dbReference>
<dbReference type="EC" id="6.3.3.2" evidence="5"/>
<dbReference type="Gene3D" id="3.40.50.10420">
    <property type="entry name" value="NagB/RpiA/CoA transferase-like"/>
    <property type="match status" value="1"/>
</dbReference>
<protein>
    <recommendedName>
        <fullName evidence="5">5-formyltetrahydrofolate cyclo-ligase</fullName>
        <ecNumber evidence="5">6.3.3.2</ecNumber>
    </recommendedName>
</protein>
<keyword evidence="7" id="KW-1185">Reference proteome</keyword>
<proteinExistence type="inferred from homology"/>
<dbReference type="OrthoDB" id="9801938at2"/>
<keyword evidence="5" id="KW-0460">Magnesium</keyword>
<comment type="similarity">
    <text evidence="1 5">Belongs to the 5-formyltetrahydrofolate cyclo-ligase family.</text>
</comment>
<organism evidence="6 7">
    <name type="scientific">Halothermothrix orenii (strain H 168 / OCM 544 / DSM 9562)</name>
    <dbReference type="NCBI Taxonomy" id="373903"/>
    <lineage>
        <taxon>Bacteria</taxon>
        <taxon>Bacillati</taxon>
        <taxon>Bacillota</taxon>
        <taxon>Clostridia</taxon>
        <taxon>Halanaerobiales</taxon>
        <taxon>Halothermotrichaceae</taxon>
        <taxon>Halothermothrix</taxon>
    </lineage>
</organism>
<dbReference type="PANTHER" id="PTHR23407">
    <property type="entry name" value="ATPASE INHIBITOR/5-FORMYLTETRAHYDROFOLATE CYCLO-LIGASE"/>
    <property type="match status" value="1"/>
</dbReference>
<sequence length="193" mass="21821">MQTKAELRKLFMGFRSSINPERRHELSISINNKFLNLREVSVAQEIMCYVSTGSEVETRDLITKLIGYGKQVLVPYCITDKKEIKISPIKDLENDLVEGAYGIPEPQNRVDTPLKGLDIVIVPGIVFSRDGYRIGYGGGYYDRFLVKLPDNVLTVGFTYHALLLDNLPIDRYDQPVDMVITERETLVTGGGNY</sequence>
<dbReference type="PANTHER" id="PTHR23407:SF1">
    <property type="entry name" value="5-FORMYLTETRAHYDROFOLATE CYCLO-LIGASE"/>
    <property type="match status" value="1"/>
</dbReference>
<name>B8CXD5_HALOH</name>
<evidence type="ECO:0000313" key="6">
    <source>
        <dbReference type="EMBL" id="ACL69954.1"/>
    </source>
</evidence>
<keyword evidence="5" id="KW-0479">Metal-binding</keyword>
<keyword evidence="3 4" id="KW-0067">ATP-binding</keyword>
<evidence type="ECO:0000256" key="5">
    <source>
        <dbReference type="RuleBase" id="RU361279"/>
    </source>
</evidence>
<comment type="cofactor">
    <cofactor evidence="5">
        <name>Mg(2+)</name>
        <dbReference type="ChEBI" id="CHEBI:18420"/>
    </cofactor>
</comment>
<reference evidence="6 7" key="1">
    <citation type="journal article" date="2009" name="PLoS ONE">
        <title>Genome analysis of the anaerobic thermohalophilic bacterium Halothermothrix orenii.</title>
        <authorList>
            <person name="Mavromatis K."/>
            <person name="Ivanova N."/>
            <person name="Anderson I."/>
            <person name="Lykidis A."/>
            <person name="Hooper S.D."/>
            <person name="Sun H."/>
            <person name="Kunin V."/>
            <person name="Lapidus A."/>
            <person name="Hugenholtz P."/>
            <person name="Patel B."/>
            <person name="Kyrpides N.C."/>
        </authorList>
    </citation>
    <scope>NUCLEOTIDE SEQUENCE [LARGE SCALE GENOMIC DNA]</scope>
    <source>
        <strain evidence="7">H 168 / OCM 544 / DSM 9562</strain>
    </source>
</reference>
<evidence type="ECO:0000313" key="7">
    <source>
        <dbReference type="Proteomes" id="UP000000719"/>
    </source>
</evidence>
<feature type="binding site" evidence="4">
    <location>
        <position position="50"/>
    </location>
    <ligand>
        <name>substrate</name>
    </ligand>
</feature>
<dbReference type="STRING" id="373903.Hore_12040"/>
<dbReference type="RefSeq" id="WP_012636138.1">
    <property type="nucleotide sequence ID" value="NC_011899.1"/>
</dbReference>
<dbReference type="EMBL" id="CP001098">
    <property type="protein sequence ID" value="ACL69954.1"/>
    <property type="molecule type" value="Genomic_DNA"/>
</dbReference>
<dbReference type="HOGENOM" id="CLU_066245_2_2_9"/>
<dbReference type="GO" id="GO:0035999">
    <property type="term" value="P:tetrahydrofolate interconversion"/>
    <property type="evidence" value="ECO:0007669"/>
    <property type="project" value="TreeGrafter"/>
</dbReference>
<dbReference type="GO" id="GO:0009396">
    <property type="term" value="P:folic acid-containing compound biosynthetic process"/>
    <property type="evidence" value="ECO:0007669"/>
    <property type="project" value="TreeGrafter"/>
</dbReference>
<dbReference type="AlphaFoldDB" id="B8CXD5"/>
<evidence type="ECO:0000256" key="3">
    <source>
        <dbReference type="ARBA" id="ARBA00022840"/>
    </source>
</evidence>
<dbReference type="InterPro" id="IPR024185">
    <property type="entry name" value="FTHF_cligase-like_sf"/>
</dbReference>
<dbReference type="GO" id="GO:0046872">
    <property type="term" value="F:metal ion binding"/>
    <property type="evidence" value="ECO:0007669"/>
    <property type="project" value="UniProtKB-KW"/>
</dbReference>
<evidence type="ECO:0000256" key="1">
    <source>
        <dbReference type="ARBA" id="ARBA00010638"/>
    </source>
</evidence>
<gene>
    <name evidence="6" type="ordered locus">Hore_12040</name>
</gene>
<dbReference type="GO" id="GO:0005524">
    <property type="term" value="F:ATP binding"/>
    <property type="evidence" value="ECO:0007669"/>
    <property type="project" value="UniProtKB-KW"/>
</dbReference>
<evidence type="ECO:0000256" key="2">
    <source>
        <dbReference type="ARBA" id="ARBA00022741"/>
    </source>
</evidence>
<dbReference type="eggNOG" id="COG0212">
    <property type="taxonomic scope" value="Bacteria"/>
</dbReference>
<evidence type="ECO:0000256" key="4">
    <source>
        <dbReference type="PIRSR" id="PIRSR006806-1"/>
    </source>
</evidence>
<dbReference type="PIRSF" id="PIRSF006806">
    <property type="entry name" value="FTHF_cligase"/>
    <property type="match status" value="1"/>
</dbReference>
<keyword evidence="2 4" id="KW-0547">Nucleotide-binding</keyword>
<dbReference type="NCBIfam" id="TIGR02727">
    <property type="entry name" value="MTHFS_bact"/>
    <property type="match status" value="1"/>
</dbReference>
<dbReference type="InterPro" id="IPR002698">
    <property type="entry name" value="FTHF_cligase"/>
</dbReference>
<dbReference type="KEGG" id="hor:Hore_12040"/>
<dbReference type="GO" id="GO:0030272">
    <property type="term" value="F:5-formyltetrahydrofolate cyclo-ligase activity"/>
    <property type="evidence" value="ECO:0007669"/>
    <property type="project" value="UniProtKB-EC"/>
</dbReference>
<dbReference type="SUPFAM" id="SSF100950">
    <property type="entry name" value="NagB/RpiA/CoA transferase-like"/>
    <property type="match status" value="1"/>
</dbReference>